<comment type="caution">
    <text evidence="2">The sequence shown here is derived from an EMBL/GenBank/DDBJ whole genome shotgun (WGS) entry which is preliminary data.</text>
</comment>
<sequence length="186" mass="20863">MDLDGCWALIESVRADVNPSWDDMDWRFGEAMIERLAALPPADIVVFQYFFDGLRFQVHSDRVWQAARLIQDGCGDDSFSRFCAGLISLGPEWYGRIAADADALAEHPAVRGIAAGTVDRYALQMETFEFSAYEAYEQATGIEDGLWTAADDYTPGEPYPWTAPTDSSRRLPRLEALFPESAAFFR</sequence>
<reference evidence="2 3" key="1">
    <citation type="submission" date="2021-01" db="EMBL/GenBank/DDBJ databases">
        <title>Whole genome shotgun sequence of Catellatospora coxensis NBRC 107359.</title>
        <authorList>
            <person name="Komaki H."/>
            <person name="Tamura T."/>
        </authorList>
    </citation>
    <scope>NUCLEOTIDE SEQUENCE [LARGE SCALE GENOMIC DNA]</scope>
    <source>
        <strain evidence="2 3">NBRC 107359</strain>
    </source>
</reference>
<dbReference type="InterPro" id="IPR025334">
    <property type="entry name" value="DUF4240"/>
</dbReference>
<feature type="domain" description="DUF4240" evidence="1">
    <location>
        <begin position="1"/>
        <end position="138"/>
    </location>
</feature>
<keyword evidence="3" id="KW-1185">Reference proteome</keyword>
<evidence type="ECO:0000313" key="3">
    <source>
        <dbReference type="Proteomes" id="UP000630887"/>
    </source>
</evidence>
<protein>
    <recommendedName>
        <fullName evidence="1">DUF4240 domain-containing protein</fullName>
    </recommendedName>
</protein>
<dbReference type="RefSeq" id="WP_203692301.1">
    <property type="nucleotide sequence ID" value="NZ_BAAALC010000024.1"/>
</dbReference>
<dbReference type="AlphaFoldDB" id="A0A8J3L3G6"/>
<gene>
    <name evidence="2" type="ORF">Cco03nite_26100</name>
</gene>
<dbReference type="Proteomes" id="UP000630887">
    <property type="component" value="Unassembled WGS sequence"/>
</dbReference>
<dbReference type="EMBL" id="BONI01000018">
    <property type="protein sequence ID" value="GIG05910.1"/>
    <property type="molecule type" value="Genomic_DNA"/>
</dbReference>
<accession>A0A8J3L3G6</accession>
<evidence type="ECO:0000313" key="2">
    <source>
        <dbReference type="EMBL" id="GIG05910.1"/>
    </source>
</evidence>
<evidence type="ECO:0000259" key="1">
    <source>
        <dbReference type="Pfam" id="PF14024"/>
    </source>
</evidence>
<dbReference type="Pfam" id="PF14024">
    <property type="entry name" value="DUF4240"/>
    <property type="match status" value="1"/>
</dbReference>
<proteinExistence type="predicted"/>
<name>A0A8J3L3G6_9ACTN</name>
<organism evidence="2 3">
    <name type="scientific">Catellatospora coxensis</name>
    <dbReference type="NCBI Taxonomy" id="310354"/>
    <lineage>
        <taxon>Bacteria</taxon>
        <taxon>Bacillati</taxon>
        <taxon>Actinomycetota</taxon>
        <taxon>Actinomycetes</taxon>
        <taxon>Micromonosporales</taxon>
        <taxon>Micromonosporaceae</taxon>
        <taxon>Catellatospora</taxon>
    </lineage>
</organism>